<feature type="compositionally biased region" description="Low complexity" evidence="3">
    <location>
        <begin position="273"/>
        <end position="290"/>
    </location>
</feature>
<proteinExistence type="predicted"/>
<dbReference type="STRING" id="6412.T1FPS4"/>
<feature type="region of interest" description="Disordered" evidence="3">
    <location>
        <begin position="273"/>
        <end position="312"/>
    </location>
</feature>
<protein>
    <recommendedName>
        <fullName evidence="7">Exonuclease domain-containing protein</fullName>
    </recommendedName>
</protein>
<dbReference type="PANTHER" id="PTHR12801:SF158">
    <property type="entry name" value="RNA EXONUCLEASE 4"/>
    <property type="match status" value="1"/>
</dbReference>
<accession>T1FPS4</accession>
<evidence type="ECO:0000256" key="1">
    <source>
        <dbReference type="ARBA" id="ARBA00022722"/>
    </source>
</evidence>
<feature type="region of interest" description="Disordered" evidence="3">
    <location>
        <begin position="38"/>
        <end position="107"/>
    </location>
</feature>
<dbReference type="GeneID" id="20210821"/>
<evidence type="ECO:0000256" key="3">
    <source>
        <dbReference type="SAM" id="MobiDB-lite"/>
    </source>
</evidence>
<dbReference type="InParanoid" id="T1FPS4"/>
<keyword evidence="1" id="KW-0540">Nuclease</keyword>
<dbReference type="KEGG" id="hro:HELRODRAFT_188219"/>
<keyword evidence="6" id="KW-1185">Reference proteome</keyword>
<feature type="compositionally biased region" description="Basic and acidic residues" evidence="3">
    <location>
        <begin position="292"/>
        <end position="301"/>
    </location>
</feature>
<dbReference type="Proteomes" id="UP000015101">
    <property type="component" value="Unassembled WGS sequence"/>
</dbReference>
<reference evidence="4 6" key="2">
    <citation type="journal article" date="2013" name="Nature">
        <title>Insights into bilaterian evolution from three spiralian genomes.</title>
        <authorList>
            <person name="Simakov O."/>
            <person name="Marletaz F."/>
            <person name="Cho S.J."/>
            <person name="Edsinger-Gonzales E."/>
            <person name="Havlak P."/>
            <person name="Hellsten U."/>
            <person name="Kuo D.H."/>
            <person name="Larsson T."/>
            <person name="Lv J."/>
            <person name="Arendt D."/>
            <person name="Savage R."/>
            <person name="Osoegawa K."/>
            <person name="de Jong P."/>
            <person name="Grimwood J."/>
            <person name="Chapman J.A."/>
            <person name="Shapiro H."/>
            <person name="Aerts A."/>
            <person name="Otillar R.P."/>
            <person name="Terry A.Y."/>
            <person name="Boore J.L."/>
            <person name="Grigoriev I.V."/>
            <person name="Lindberg D.R."/>
            <person name="Seaver E.C."/>
            <person name="Weisblat D.A."/>
            <person name="Putnam N.H."/>
            <person name="Rokhsar D.S."/>
        </authorList>
    </citation>
    <scope>NUCLEOTIDE SEQUENCE</scope>
</reference>
<dbReference type="AlphaFoldDB" id="T1FPS4"/>
<evidence type="ECO:0000313" key="5">
    <source>
        <dbReference type="EnsemblMetazoa" id="HelroP188219"/>
    </source>
</evidence>
<sequence>MVKMSDSQKTTKKELRLFSKKRKLESFLELIKDDRETSKKLRLKKSKNDKKKSSSNNPRKDHKIATKTSTSTSDDDISKESTEDINKDNKLDVTKDSECDSPPFKKTKLNLSEDEMKKIREEIRLRQKAAMEFPKIFLTLDPHTFKHQPHTHDGRPILYIQDIQHLILHATQGHTTSYKPRWCKLLRTQKVSKVLLIIVDGASCQDYYTDSSMSFLKANFEMSLEFISPSQYSRSLTGELFNIPVSNRKSLDEFQQSGFKTSLSKSCSVDNNNNNVTNVGNNNNDNINKNINKRDTDDAKADATNNNNINNNNNTSNYYYNNFFNNTFKPPNDKTSTSVVASPMTSSVTSPLPATKFDLMLTVDEMKMEGYTLPLAHHVKSGKYVFSKDTYIVPSDKSPIFAVDCEMVETLKSQSELAWISVVNEGMECIYESLVRPEYPVTDYLTRKLTTTI</sequence>
<dbReference type="HOGENOM" id="CLU_604505_0_0_1"/>
<evidence type="ECO:0000313" key="6">
    <source>
        <dbReference type="Proteomes" id="UP000015101"/>
    </source>
</evidence>
<dbReference type="GO" id="GO:0006396">
    <property type="term" value="P:RNA processing"/>
    <property type="evidence" value="ECO:0000318"/>
    <property type="project" value="GO_Central"/>
</dbReference>
<dbReference type="CTD" id="20210821"/>
<dbReference type="Gene3D" id="3.30.420.10">
    <property type="entry name" value="Ribonuclease H-like superfamily/Ribonuclease H"/>
    <property type="match status" value="1"/>
</dbReference>
<reference evidence="5" key="3">
    <citation type="submission" date="2015-06" db="UniProtKB">
        <authorList>
            <consortium name="EnsemblMetazoa"/>
        </authorList>
    </citation>
    <scope>IDENTIFICATION</scope>
</reference>
<keyword evidence="2" id="KW-0378">Hydrolase</keyword>
<gene>
    <name evidence="5" type="primary">20210821</name>
    <name evidence="4" type="ORF">HELRODRAFT_188219</name>
</gene>
<evidence type="ECO:0000313" key="4">
    <source>
        <dbReference type="EMBL" id="ESO05892.1"/>
    </source>
</evidence>
<dbReference type="EMBL" id="KB096324">
    <property type="protein sequence ID" value="ESO05892.1"/>
    <property type="molecule type" value="Genomic_DNA"/>
</dbReference>
<dbReference type="RefSeq" id="XP_009015260.1">
    <property type="nucleotide sequence ID" value="XM_009017012.1"/>
</dbReference>
<dbReference type="EnsemblMetazoa" id="HelroT188219">
    <property type="protein sequence ID" value="HelroP188219"/>
    <property type="gene ID" value="HelroG188219"/>
</dbReference>
<feature type="compositionally biased region" description="Basic and acidic residues" evidence="3">
    <location>
        <begin position="76"/>
        <end position="98"/>
    </location>
</feature>
<dbReference type="GO" id="GO:0004527">
    <property type="term" value="F:exonuclease activity"/>
    <property type="evidence" value="ECO:0000318"/>
    <property type="project" value="GO_Central"/>
</dbReference>
<dbReference type="OrthoDB" id="206335at2759"/>
<dbReference type="GO" id="GO:0005634">
    <property type="term" value="C:nucleus"/>
    <property type="evidence" value="ECO:0000318"/>
    <property type="project" value="GO_Central"/>
</dbReference>
<evidence type="ECO:0000256" key="2">
    <source>
        <dbReference type="ARBA" id="ARBA00022801"/>
    </source>
</evidence>
<dbReference type="GO" id="GO:0006308">
    <property type="term" value="P:DNA catabolic process"/>
    <property type="evidence" value="ECO:0000318"/>
    <property type="project" value="GO_Central"/>
</dbReference>
<dbReference type="InterPro" id="IPR047021">
    <property type="entry name" value="REXO1/3/4-like"/>
</dbReference>
<name>T1FPS4_HELRO</name>
<organism evidence="5 6">
    <name type="scientific">Helobdella robusta</name>
    <name type="common">Californian leech</name>
    <dbReference type="NCBI Taxonomy" id="6412"/>
    <lineage>
        <taxon>Eukaryota</taxon>
        <taxon>Metazoa</taxon>
        <taxon>Spiralia</taxon>
        <taxon>Lophotrochozoa</taxon>
        <taxon>Annelida</taxon>
        <taxon>Clitellata</taxon>
        <taxon>Hirudinea</taxon>
        <taxon>Rhynchobdellida</taxon>
        <taxon>Glossiphoniidae</taxon>
        <taxon>Helobdella</taxon>
    </lineage>
</organism>
<feature type="compositionally biased region" description="Basic residues" evidence="3">
    <location>
        <begin position="40"/>
        <end position="50"/>
    </location>
</feature>
<evidence type="ECO:0008006" key="7">
    <source>
        <dbReference type="Google" id="ProtNLM"/>
    </source>
</evidence>
<dbReference type="eggNOG" id="KOG2248">
    <property type="taxonomic scope" value="Eukaryota"/>
</dbReference>
<dbReference type="InterPro" id="IPR036397">
    <property type="entry name" value="RNaseH_sf"/>
</dbReference>
<dbReference type="EMBL" id="AMQM01000455">
    <property type="status" value="NOT_ANNOTATED_CDS"/>
    <property type="molecule type" value="Genomic_DNA"/>
</dbReference>
<dbReference type="GO" id="GO:0003676">
    <property type="term" value="F:nucleic acid binding"/>
    <property type="evidence" value="ECO:0007669"/>
    <property type="project" value="InterPro"/>
</dbReference>
<reference evidence="6" key="1">
    <citation type="submission" date="2012-12" db="EMBL/GenBank/DDBJ databases">
        <authorList>
            <person name="Hellsten U."/>
            <person name="Grimwood J."/>
            <person name="Chapman J.A."/>
            <person name="Shapiro H."/>
            <person name="Aerts A."/>
            <person name="Otillar R.P."/>
            <person name="Terry A.Y."/>
            <person name="Boore J.L."/>
            <person name="Simakov O."/>
            <person name="Marletaz F."/>
            <person name="Cho S.-J."/>
            <person name="Edsinger-Gonzales E."/>
            <person name="Havlak P."/>
            <person name="Kuo D.-H."/>
            <person name="Larsson T."/>
            <person name="Lv J."/>
            <person name="Arendt D."/>
            <person name="Savage R."/>
            <person name="Osoegawa K."/>
            <person name="de Jong P."/>
            <person name="Lindberg D.R."/>
            <person name="Seaver E.C."/>
            <person name="Weisblat D.A."/>
            <person name="Putnam N.H."/>
            <person name="Grigoriev I.V."/>
            <person name="Rokhsar D.S."/>
        </authorList>
    </citation>
    <scope>NUCLEOTIDE SEQUENCE</scope>
</reference>
<dbReference type="PANTHER" id="PTHR12801">
    <property type="entry name" value="RNA EXONUCLEASE REXO1 / RECO3 FAMILY MEMBER-RELATED"/>
    <property type="match status" value="1"/>
</dbReference>